<dbReference type="InterPro" id="IPR013785">
    <property type="entry name" value="Aldolase_TIM"/>
</dbReference>
<dbReference type="Gene3D" id="3.20.20.70">
    <property type="entry name" value="Aldolase class I"/>
    <property type="match status" value="1"/>
</dbReference>
<dbReference type="InterPro" id="IPR006190">
    <property type="entry name" value="SAF_AFP_Neu5Ac"/>
</dbReference>
<gene>
    <name evidence="2" type="ORF">UY02_C0008G0005</name>
</gene>
<dbReference type="Pfam" id="PF08666">
    <property type="entry name" value="SAF"/>
    <property type="match status" value="1"/>
</dbReference>
<dbReference type="InterPro" id="IPR013132">
    <property type="entry name" value="PseI/NeuA/B-like_N"/>
</dbReference>
<dbReference type="GO" id="GO:0047444">
    <property type="term" value="F:N-acylneuraminate-9-phosphate synthase activity"/>
    <property type="evidence" value="ECO:0007669"/>
    <property type="project" value="TreeGrafter"/>
</dbReference>
<dbReference type="Proteomes" id="UP000034682">
    <property type="component" value="Unassembled WGS sequence"/>
</dbReference>
<dbReference type="SMART" id="SM00858">
    <property type="entry name" value="SAF"/>
    <property type="match status" value="1"/>
</dbReference>
<dbReference type="CDD" id="cd11615">
    <property type="entry name" value="SAF_NeuB_like"/>
    <property type="match status" value="1"/>
</dbReference>
<protein>
    <submittedName>
        <fullName evidence="2">CMP-NeuNAc synthetase</fullName>
    </submittedName>
</protein>
<dbReference type="PROSITE" id="PS50844">
    <property type="entry name" value="AFP_LIKE"/>
    <property type="match status" value="1"/>
</dbReference>
<accession>A0A0G1W3Z7</accession>
<dbReference type="PANTHER" id="PTHR42966">
    <property type="entry name" value="N-ACETYLNEURAMINATE SYNTHASE"/>
    <property type="match status" value="1"/>
</dbReference>
<evidence type="ECO:0000313" key="2">
    <source>
        <dbReference type="EMBL" id="KKU77025.1"/>
    </source>
</evidence>
<dbReference type="InterPro" id="IPR057736">
    <property type="entry name" value="SAF_PseI/NeuA/NeuB"/>
</dbReference>
<dbReference type="SUPFAM" id="SSF51269">
    <property type="entry name" value="AFP III-like domain"/>
    <property type="match status" value="1"/>
</dbReference>
<dbReference type="InterPro" id="IPR051690">
    <property type="entry name" value="PseI-like"/>
</dbReference>
<dbReference type="Gene3D" id="3.90.1210.10">
    <property type="entry name" value="Antifreeze-like/N-acetylneuraminic acid synthase C-terminal domain"/>
    <property type="match status" value="1"/>
</dbReference>
<evidence type="ECO:0000313" key="3">
    <source>
        <dbReference type="Proteomes" id="UP000034682"/>
    </source>
</evidence>
<comment type="caution">
    <text evidence="2">The sequence shown here is derived from an EMBL/GenBank/DDBJ whole genome shotgun (WGS) entry which is preliminary data.</text>
</comment>
<dbReference type="GO" id="GO:0016051">
    <property type="term" value="P:carbohydrate biosynthetic process"/>
    <property type="evidence" value="ECO:0007669"/>
    <property type="project" value="InterPro"/>
</dbReference>
<dbReference type="SUPFAM" id="SSF51569">
    <property type="entry name" value="Aldolase"/>
    <property type="match status" value="1"/>
</dbReference>
<feature type="domain" description="AFP-like" evidence="1">
    <location>
        <begin position="308"/>
        <end position="365"/>
    </location>
</feature>
<dbReference type="PANTHER" id="PTHR42966:SF1">
    <property type="entry name" value="SIALIC ACID SYNTHASE"/>
    <property type="match status" value="1"/>
</dbReference>
<proteinExistence type="predicted"/>
<sequence length="365" mass="40139">MNKENQTISLGSVSIGEGKPCLIVPEGGDNHRGSLAAAKEIAHSAKEAGASIIKFQLHLPEEEMVKKGMEETSSSMFKNWGSLYGFIEKNLLKPDEHAQLMEYCKTIGIQYFCTPFSLKAAELLRDMGVSAFKIGSGETEDMPFIEEAAKMSKPMVISTGMSTWEEIGLTVDVMKKSGTSFSLAHCISAYPPKKTSQLHLGVIREMRNRFGVPVGLSDHTPPEGVEDSSGKKISQEETIWGAIGAGAAFVEKHFTLDRNAPDADSNFSLDSKALKNLIQTVRAAEEAFDKERAVFDQEKPVWIWAKRSVVAVRDIAAGEMLNRSMITSKRPGTGIRSKEYHKIIGKKTKRSIPAGSIIQWEDIEI</sequence>
<dbReference type="Pfam" id="PF03102">
    <property type="entry name" value="NeuB"/>
    <property type="match status" value="1"/>
</dbReference>
<evidence type="ECO:0000259" key="1">
    <source>
        <dbReference type="PROSITE" id="PS50844"/>
    </source>
</evidence>
<organism evidence="2 3">
    <name type="scientific">Candidatus Giovannonibacteria bacterium GW2011_GWB1_47_6b</name>
    <dbReference type="NCBI Taxonomy" id="1618655"/>
    <lineage>
        <taxon>Bacteria</taxon>
        <taxon>Candidatus Giovannoniibacteriota</taxon>
    </lineage>
</organism>
<dbReference type="InterPro" id="IPR036732">
    <property type="entry name" value="AFP_Neu5c_C_sf"/>
</dbReference>
<dbReference type="EMBL" id="LCOK01000008">
    <property type="protein sequence ID" value="KKU77025.1"/>
    <property type="molecule type" value="Genomic_DNA"/>
</dbReference>
<reference evidence="2 3" key="1">
    <citation type="journal article" date="2015" name="Nature">
        <title>rRNA introns, odd ribosomes, and small enigmatic genomes across a large radiation of phyla.</title>
        <authorList>
            <person name="Brown C.T."/>
            <person name="Hug L.A."/>
            <person name="Thomas B.C."/>
            <person name="Sharon I."/>
            <person name="Castelle C.J."/>
            <person name="Singh A."/>
            <person name="Wilkins M.J."/>
            <person name="Williams K.H."/>
            <person name="Banfield J.F."/>
        </authorList>
    </citation>
    <scope>NUCLEOTIDE SEQUENCE [LARGE SCALE GENOMIC DNA]</scope>
</reference>
<name>A0A0G1W3Z7_9BACT</name>
<dbReference type="PATRIC" id="fig|1618655.3.peg.216"/>
<dbReference type="AlphaFoldDB" id="A0A0G1W3Z7"/>
<dbReference type="InterPro" id="IPR013974">
    <property type="entry name" value="SAF"/>
</dbReference>